<protein>
    <submittedName>
        <fullName evidence="1">Glutathione S-transferase</fullName>
        <ecNumber evidence="1">2.5.1.18</ecNumber>
    </submittedName>
</protein>
<dbReference type="InterPro" id="IPR036282">
    <property type="entry name" value="Glutathione-S-Trfase_C_sf"/>
</dbReference>
<keyword evidence="1" id="KW-0808">Transferase</keyword>
<feature type="non-terminal residue" evidence="1">
    <location>
        <position position="104"/>
    </location>
</feature>
<dbReference type="SUPFAM" id="SSF47616">
    <property type="entry name" value="GST C-terminal domain-like"/>
    <property type="match status" value="1"/>
</dbReference>
<evidence type="ECO:0000313" key="1">
    <source>
        <dbReference type="EMBL" id="AFJ69129.1"/>
    </source>
</evidence>
<dbReference type="EC" id="2.5.1.18" evidence="1"/>
<name>I2CQE6_NANGC</name>
<feature type="non-terminal residue" evidence="1">
    <location>
        <position position="1"/>
    </location>
</feature>
<sequence>ALAKYAESPWFLPGTEPSLVDIIFAPKVERVIASCLYWKGLTLRQHPDLPALSRWLDALDHRPSYAAFKADFFTLINSLEPLFGRAYSVNTPEVAELQQKLDGF</sequence>
<dbReference type="EMBL" id="JU975196">
    <property type="protein sequence ID" value="AFJ69129.1"/>
    <property type="molecule type" value="mRNA"/>
</dbReference>
<dbReference type="Pfam" id="PF13410">
    <property type="entry name" value="GST_C_2"/>
    <property type="match status" value="1"/>
</dbReference>
<accession>I2CQE6</accession>
<reference evidence="1" key="2">
    <citation type="journal article" date="2012" name="Nat. Commun.">
        <title>Draft genome sequence and genetic transformation of the oleaginous alga Nannochloropis gaditana.</title>
        <authorList>
            <person name="Radakovits R."/>
            <person name="Jinkerson R.E."/>
            <person name="Fuerstenberg S.I."/>
            <person name="Tae H."/>
            <person name="Settlage R.E."/>
            <person name="Boore J.L."/>
            <person name="Posewitz M.C."/>
        </authorList>
    </citation>
    <scope>NUCLEOTIDE SEQUENCE</scope>
    <source>
        <strain evidence="1">CCMP526</strain>
    </source>
</reference>
<reference evidence="1" key="1">
    <citation type="journal article" date="2012" name="Bioengineered">
        <title>Additional insights into the genome of the oleaginous model alga Nannochloropsis gaditana.</title>
        <authorList>
            <person name="Jinkerson R.E."/>
            <person name="Radakovits R."/>
            <person name="Posewitz M.C."/>
        </authorList>
    </citation>
    <scope>NUCLEOTIDE SEQUENCE</scope>
    <source>
        <strain evidence="1">CCMP526</strain>
    </source>
</reference>
<dbReference type="Gene3D" id="1.20.1050.10">
    <property type="match status" value="1"/>
</dbReference>
<dbReference type="KEGG" id="ngd:NGA_2059100"/>
<proteinExistence type="evidence at transcript level"/>
<dbReference type="AlphaFoldDB" id="I2CQE6"/>
<dbReference type="OrthoDB" id="4951845at2759"/>
<gene>
    <name evidence="1" type="ORF">NGATSA_2059100</name>
</gene>
<organism evidence="1">
    <name type="scientific">Nannochloropsis gaditana (strain CCMP526)</name>
    <name type="common">Green microalga</name>
    <name type="synonym">Microchloropsis gaditana</name>
    <dbReference type="NCBI Taxonomy" id="1093141"/>
    <lineage>
        <taxon>Eukaryota</taxon>
        <taxon>Sar</taxon>
        <taxon>Stramenopiles</taxon>
        <taxon>Ochrophyta</taxon>
        <taxon>Eustigmatophyceae</taxon>
        <taxon>Eustigmatales</taxon>
        <taxon>Monodopsidaceae</taxon>
        <taxon>Nannochloropsis</taxon>
    </lineage>
</organism>
<dbReference type="GO" id="GO:0004364">
    <property type="term" value="F:glutathione transferase activity"/>
    <property type="evidence" value="ECO:0007669"/>
    <property type="project" value="UniProtKB-EC"/>
</dbReference>